<dbReference type="OrthoDB" id="5875799at2"/>
<accession>A0A090TBV7</accession>
<dbReference type="AlphaFoldDB" id="A0A090TBV7"/>
<dbReference type="InterPro" id="IPR011250">
    <property type="entry name" value="OMP/PagP_B-barrel"/>
</dbReference>
<dbReference type="InterPro" id="IPR027385">
    <property type="entry name" value="Beta-barrel_OMP"/>
</dbReference>
<reference evidence="4 5" key="1">
    <citation type="submission" date="2014-09" db="EMBL/GenBank/DDBJ databases">
        <title>Vibrio maritimus JCM 19240. (C210) whole genome shotgun sequence.</title>
        <authorList>
            <person name="Sawabe T."/>
            <person name="Meirelles P."/>
            <person name="Nakanishi M."/>
            <person name="Sayaka M."/>
            <person name="Hattori M."/>
            <person name="Ohkuma M."/>
        </authorList>
    </citation>
    <scope>NUCLEOTIDE SEQUENCE [LARGE SCALE GENOMIC DNA]</scope>
    <source>
        <strain evidence="4 5">JCM 19240</strain>
    </source>
</reference>
<reference evidence="4 5" key="2">
    <citation type="submission" date="2014-09" db="EMBL/GenBank/DDBJ databases">
        <authorList>
            <consortium name="NBRP consortium"/>
            <person name="Sawabe T."/>
            <person name="Meirelles P."/>
            <person name="Nakanishi M."/>
            <person name="Sayaka M."/>
            <person name="Hattori M."/>
            <person name="Ohkuma M."/>
        </authorList>
    </citation>
    <scope>NUCLEOTIDE SEQUENCE [LARGE SCALE GENOMIC DNA]</scope>
    <source>
        <strain evidence="4 5">JCM 19240</strain>
    </source>
</reference>
<evidence type="ECO:0000256" key="1">
    <source>
        <dbReference type="ARBA" id="ARBA00022729"/>
    </source>
</evidence>
<evidence type="ECO:0000256" key="2">
    <source>
        <dbReference type="SAM" id="SignalP"/>
    </source>
</evidence>
<keyword evidence="1 2" id="KW-0732">Signal</keyword>
<feature type="domain" description="Outer membrane protein beta-barrel" evidence="3">
    <location>
        <begin position="20"/>
        <end position="185"/>
    </location>
</feature>
<protein>
    <recommendedName>
        <fullName evidence="3">Outer membrane protein beta-barrel domain-containing protein</fullName>
    </recommendedName>
</protein>
<gene>
    <name evidence="4" type="ORF">JCM19240_1681</name>
</gene>
<dbReference type="Gene3D" id="2.40.160.20">
    <property type="match status" value="1"/>
</dbReference>
<dbReference type="Pfam" id="PF13505">
    <property type="entry name" value="OMP_b-brl"/>
    <property type="match status" value="1"/>
</dbReference>
<dbReference type="EMBL" id="BBMT01000009">
    <property type="protein sequence ID" value="GAL36239.1"/>
    <property type="molecule type" value="Genomic_DNA"/>
</dbReference>
<organism evidence="4 5">
    <name type="scientific">Vibrio maritimus</name>
    <dbReference type="NCBI Taxonomy" id="990268"/>
    <lineage>
        <taxon>Bacteria</taxon>
        <taxon>Pseudomonadati</taxon>
        <taxon>Pseudomonadota</taxon>
        <taxon>Gammaproteobacteria</taxon>
        <taxon>Vibrionales</taxon>
        <taxon>Vibrionaceae</taxon>
        <taxon>Vibrio</taxon>
    </lineage>
</organism>
<name>A0A090TBV7_9VIBR</name>
<keyword evidence="5" id="KW-1185">Reference proteome</keyword>
<dbReference type="Proteomes" id="UP000029224">
    <property type="component" value="Unassembled WGS sequence"/>
</dbReference>
<evidence type="ECO:0000313" key="4">
    <source>
        <dbReference type="EMBL" id="GAL36239.1"/>
    </source>
</evidence>
<dbReference type="SUPFAM" id="SSF56925">
    <property type="entry name" value="OMPA-like"/>
    <property type="match status" value="1"/>
</dbReference>
<feature type="chain" id="PRO_5001863842" description="Outer membrane protein beta-barrel domain-containing protein" evidence="2">
    <location>
        <begin position="22"/>
        <end position="185"/>
    </location>
</feature>
<comment type="caution">
    <text evidence="4">The sequence shown here is derived from an EMBL/GenBank/DDBJ whole genome shotgun (WGS) entry which is preliminary data.</text>
</comment>
<evidence type="ECO:0000313" key="5">
    <source>
        <dbReference type="Proteomes" id="UP000029224"/>
    </source>
</evidence>
<evidence type="ECO:0000259" key="3">
    <source>
        <dbReference type="Pfam" id="PF13505"/>
    </source>
</evidence>
<proteinExistence type="predicted"/>
<sequence>MKKIHAVVTPILLGVCGVASASGVYIGADIALGNKTALETQGTSFDETNEVGLGALAGYNFTITPMFDLGVEAEYRTIGEADFDIGSKYQSSGAFYGINLRPKYTLSTGAFAAAVIGVGQMEMKLSNNFTSETNSGMAYQLGVEGGYAFDSGIDLVIGYRFTEASDIEGIEFGVNGIYGGARYNF</sequence>
<feature type="signal peptide" evidence="2">
    <location>
        <begin position="1"/>
        <end position="21"/>
    </location>
</feature>